<evidence type="ECO:0000313" key="2">
    <source>
        <dbReference type="Proteomes" id="UP001595704"/>
    </source>
</evidence>
<proteinExistence type="predicted"/>
<sequence length="308" mass="33275">MTDISELISAGLDTVEAVAKAEDRSLDWVAGFRAGLVGLRMSLDGLASQGSVAQLVASHGAQHVIDKFRFASAWAKLAMNNLRAHEEQNGWRVPDDEVCGYVSAGGFEGSLQIRIGDVRSLADAFQASKPAADTFIGTVDTDSELQAAAREAGWALEQLINETDFRKRPQVEGIITRLGLALEATSLPPAPAAPDEPVACADCGQTAMYLDDLVVGRFDFAAKAKLERKHAEGRKGWNDKDVAANALAINAELLDQARLFQKTIEYYIRRNESDGDHEGARMKLLTLYFLQKVIARAEQAMGGAEGTP</sequence>
<dbReference type="EMBL" id="JBHRYC010000039">
    <property type="protein sequence ID" value="MFC3637578.1"/>
    <property type="molecule type" value="Genomic_DNA"/>
</dbReference>
<dbReference type="Proteomes" id="UP001595704">
    <property type="component" value="Unassembled WGS sequence"/>
</dbReference>
<accession>A0ABV7UGB5</accession>
<keyword evidence="2" id="KW-1185">Reference proteome</keyword>
<dbReference type="RefSeq" id="WP_376853117.1">
    <property type="nucleotide sequence ID" value="NZ_JBHRYC010000039.1"/>
</dbReference>
<reference evidence="2" key="1">
    <citation type="journal article" date="2019" name="Int. J. Syst. Evol. Microbiol.">
        <title>The Global Catalogue of Microorganisms (GCM) 10K type strain sequencing project: providing services to taxonomists for standard genome sequencing and annotation.</title>
        <authorList>
            <consortium name="The Broad Institute Genomics Platform"/>
            <consortium name="The Broad Institute Genome Sequencing Center for Infectious Disease"/>
            <person name="Wu L."/>
            <person name="Ma J."/>
        </authorList>
    </citation>
    <scope>NUCLEOTIDE SEQUENCE [LARGE SCALE GENOMIC DNA]</scope>
    <source>
        <strain evidence="2">KCTC 42282</strain>
    </source>
</reference>
<comment type="caution">
    <text evidence="1">The sequence shown here is derived from an EMBL/GenBank/DDBJ whole genome shotgun (WGS) entry which is preliminary data.</text>
</comment>
<organism evidence="1 2">
    <name type="scientific">Camelimonas fluminis</name>
    <dbReference type="NCBI Taxonomy" id="1576911"/>
    <lineage>
        <taxon>Bacteria</taxon>
        <taxon>Pseudomonadati</taxon>
        <taxon>Pseudomonadota</taxon>
        <taxon>Alphaproteobacteria</taxon>
        <taxon>Hyphomicrobiales</taxon>
        <taxon>Chelatococcaceae</taxon>
        <taxon>Camelimonas</taxon>
    </lineage>
</organism>
<name>A0ABV7UGB5_9HYPH</name>
<gene>
    <name evidence="1" type="ORF">ACFONL_09345</name>
</gene>
<evidence type="ECO:0000313" key="1">
    <source>
        <dbReference type="EMBL" id="MFC3637578.1"/>
    </source>
</evidence>
<protein>
    <submittedName>
        <fullName evidence="1">Uncharacterized protein</fullName>
    </submittedName>
</protein>